<evidence type="ECO:0000313" key="2">
    <source>
        <dbReference type="Proteomes" id="UP001151752"/>
    </source>
</evidence>
<gene>
    <name evidence="1" type="ORF">OIU74_005364</name>
</gene>
<dbReference type="Proteomes" id="UP001151752">
    <property type="component" value="Chromosome 7"/>
</dbReference>
<reference evidence="1" key="2">
    <citation type="journal article" date="2023" name="Int. J. Mol. Sci.">
        <title>De Novo Assembly and Annotation of 11 Diverse Shrub Willow (Salix) Genomes Reveals Novel Gene Organization in Sex-Linked Regions.</title>
        <authorList>
            <person name="Hyden B."/>
            <person name="Feng K."/>
            <person name="Yates T.B."/>
            <person name="Jawdy S."/>
            <person name="Cereghino C."/>
            <person name="Smart L.B."/>
            <person name="Muchero W."/>
        </authorList>
    </citation>
    <scope>NUCLEOTIDE SEQUENCE</scope>
    <source>
        <tissue evidence="1">Shoot tip</tissue>
    </source>
</reference>
<dbReference type="EMBL" id="JAPFFM010000011">
    <property type="protein sequence ID" value="KAJ6733573.1"/>
    <property type="molecule type" value="Genomic_DNA"/>
</dbReference>
<dbReference type="AlphaFoldDB" id="A0A9Q0ZGJ2"/>
<comment type="caution">
    <text evidence="1">The sequence shown here is derived from an EMBL/GenBank/DDBJ whole genome shotgun (WGS) entry which is preliminary data.</text>
</comment>
<accession>A0A9Q0ZGJ2</accession>
<proteinExistence type="predicted"/>
<organism evidence="1 2">
    <name type="scientific">Salix koriyanagi</name>
    <dbReference type="NCBI Taxonomy" id="2511006"/>
    <lineage>
        <taxon>Eukaryota</taxon>
        <taxon>Viridiplantae</taxon>
        <taxon>Streptophyta</taxon>
        <taxon>Embryophyta</taxon>
        <taxon>Tracheophyta</taxon>
        <taxon>Spermatophyta</taxon>
        <taxon>Magnoliopsida</taxon>
        <taxon>eudicotyledons</taxon>
        <taxon>Gunneridae</taxon>
        <taxon>Pentapetalae</taxon>
        <taxon>rosids</taxon>
        <taxon>fabids</taxon>
        <taxon>Malpighiales</taxon>
        <taxon>Salicaceae</taxon>
        <taxon>Saliceae</taxon>
        <taxon>Salix</taxon>
    </lineage>
</organism>
<name>A0A9Q0ZGJ2_9ROSI</name>
<evidence type="ECO:0000313" key="1">
    <source>
        <dbReference type="EMBL" id="KAJ6733573.1"/>
    </source>
</evidence>
<sequence>MQSVKEDTTPENTSYSFRNNTVRLAQADFSASAAASSSCNFFKDGGGLTTMLLFHCLSSFLDSLLPTPSSTSLSRLTVSMRAICNQ</sequence>
<reference evidence="1" key="1">
    <citation type="submission" date="2022-11" db="EMBL/GenBank/DDBJ databases">
        <authorList>
            <person name="Hyden B.L."/>
            <person name="Feng K."/>
            <person name="Yates T."/>
            <person name="Jawdy S."/>
            <person name="Smart L.B."/>
            <person name="Muchero W."/>
        </authorList>
    </citation>
    <scope>NUCLEOTIDE SEQUENCE</scope>
    <source>
        <tissue evidence="1">Shoot tip</tissue>
    </source>
</reference>
<protein>
    <submittedName>
        <fullName evidence="1">Uncharacterized protein</fullName>
    </submittedName>
</protein>
<keyword evidence="2" id="KW-1185">Reference proteome</keyword>